<evidence type="ECO:0000256" key="2">
    <source>
        <dbReference type="ARBA" id="ARBA00009533"/>
    </source>
</evidence>
<dbReference type="RefSeq" id="WP_285606231.1">
    <property type="nucleotide sequence ID" value="NZ_BSDC01000001.1"/>
</dbReference>
<keyword evidence="4 6" id="KW-0663">Pyridoxal phosphate</keyword>
<keyword evidence="8" id="KW-1185">Reference proteome</keyword>
<dbReference type="InterPro" id="IPR015422">
    <property type="entry name" value="PyrdxlP-dep_Trfase_small"/>
</dbReference>
<evidence type="ECO:0000313" key="8">
    <source>
        <dbReference type="Proteomes" id="UP001165044"/>
    </source>
</evidence>
<dbReference type="InterPro" id="IPR015424">
    <property type="entry name" value="PyrdxlP-dep_Trfase"/>
</dbReference>
<dbReference type="PRINTS" id="PR00800">
    <property type="entry name" value="YHDCRBOXLASE"/>
</dbReference>
<organism evidence="7 8">
    <name type="scientific">Geothrix edaphica</name>
    <dbReference type="NCBI Taxonomy" id="2927976"/>
    <lineage>
        <taxon>Bacteria</taxon>
        <taxon>Pseudomonadati</taxon>
        <taxon>Acidobacteriota</taxon>
        <taxon>Holophagae</taxon>
        <taxon>Holophagales</taxon>
        <taxon>Holophagaceae</taxon>
        <taxon>Geothrix</taxon>
    </lineage>
</organism>
<comment type="cofactor">
    <cofactor evidence="1 6">
        <name>pyridoxal 5'-phosphate</name>
        <dbReference type="ChEBI" id="CHEBI:597326"/>
    </cofactor>
</comment>
<dbReference type="InterPro" id="IPR002129">
    <property type="entry name" value="PyrdxlP-dep_de-COase"/>
</dbReference>
<dbReference type="Gene3D" id="3.40.640.10">
    <property type="entry name" value="Type I PLP-dependent aspartate aminotransferase-like (Major domain)"/>
    <property type="match status" value="1"/>
</dbReference>
<comment type="similarity">
    <text evidence="2 6">Belongs to the group II decarboxylase family.</text>
</comment>
<name>A0ABQ5PVJ4_9BACT</name>
<keyword evidence="5 6" id="KW-0456">Lyase</keyword>
<proteinExistence type="inferred from homology"/>
<evidence type="ECO:0000256" key="3">
    <source>
        <dbReference type="ARBA" id="ARBA00022793"/>
    </source>
</evidence>
<dbReference type="InterPro" id="IPR010977">
    <property type="entry name" value="Aromatic_deC"/>
</dbReference>
<dbReference type="InterPro" id="IPR015421">
    <property type="entry name" value="PyrdxlP-dep_Trfase_major"/>
</dbReference>
<comment type="caution">
    <text evidence="7">The sequence shown here is derived from an EMBL/GenBank/DDBJ whole genome shotgun (WGS) entry which is preliminary data.</text>
</comment>
<protein>
    <submittedName>
        <fullName evidence="7">Aromatic-L-amino-acid decarboxylase</fullName>
    </submittedName>
</protein>
<dbReference type="PANTHER" id="PTHR11999">
    <property type="entry name" value="GROUP II PYRIDOXAL-5-PHOSPHATE DECARBOXYLASE"/>
    <property type="match status" value="1"/>
</dbReference>
<accession>A0ABQ5PVJ4</accession>
<evidence type="ECO:0000256" key="5">
    <source>
        <dbReference type="ARBA" id="ARBA00023239"/>
    </source>
</evidence>
<dbReference type="EMBL" id="BSDC01000001">
    <property type="protein sequence ID" value="GLH66150.1"/>
    <property type="molecule type" value="Genomic_DNA"/>
</dbReference>
<dbReference type="Pfam" id="PF00282">
    <property type="entry name" value="Pyridoxal_deC"/>
    <property type="match status" value="1"/>
</dbReference>
<dbReference type="Gene3D" id="1.20.1340.10">
    <property type="entry name" value="dopa decarboxylase, N-terminal domain"/>
    <property type="match status" value="1"/>
</dbReference>
<dbReference type="SUPFAM" id="SSF53383">
    <property type="entry name" value="PLP-dependent transferases"/>
    <property type="match status" value="1"/>
</dbReference>
<dbReference type="PANTHER" id="PTHR11999:SF70">
    <property type="entry name" value="MIP05841P"/>
    <property type="match status" value="1"/>
</dbReference>
<gene>
    <name evidence="7" type="ORF">GETHED_05140</name>
</gene>
<evidence type="ECO:0000313" key="7">
    <source>
        <dbReference type="EMBL" id="GLH66150.1"/>
    </source>
</evidence>
<dbReference type="Proteomes" id="UP001165044">
    <property type="component" value="Unassembled WGS sequence"/>
</dbReference>
<reference evidence="7" key="1">
    <citation type="journal article" date="2023" name="Antonie Van Leeuwenhoek">
        <title>Mesoterricola silvestris gen. nov., sp. nov., Mesoterricola sediminis sp. nov., Geothrix oryzae sp. nov., Geothrix edaphica sp. nov., Geothrix rubra sp. nov., and Geothrix limicola sp. nov., six novel members of Acidobacteriota isolated from soils.</title>
        <authorList>
            <person name="Itoh H."/>
            <person name="Sugisawa Y."/>
            <person name="Mise K."/>
            <person name="Xu Z."/>
            <person name="Kuniyasu M."/>
            <person name="Ushijima N."/>
            <person name="Kawano K."/>
            <person name="Kobayashi E."/>
            <person name="Shiratori Y."/>
            <person name="Masuda Y."/>
            <person name="Senoo K."/>
        </authorList>
    </citation>
    <scope>NUCLEOTIDE SEQUENCE</scope>
    <source>
        <strain evidence="7">Red802</strain>
    </source>
</reference>
<evidence type="ECO:0000256" key="1">
    <source>
        <dbReference type="ARBA" id="ARBA00001933"/>
    </source>
</evidence>
<evidence type="ECO:0000256" key="6">
    <source>
        <dbReference type="RuleBase" id="RU000382"/>
    </source>
</evidence>
<dbReference type="Gene3D" id="3.90.1150.10">
    <property type="entry name" value="Aspartate Aminotransferase, domain 1"/>
    <property type="match status" value="1"/>
</dbReference>
<evidence type="ECO:0000256" key="4">
    <source>
        <dbReference type="ARBA" id="ARBA00022898"/>
    </source>
</evidence>
<keyword evidence="3" id="KW-0210">Decarboxylase</keyword>
<sequence length="469" mass="51917">MDAQEFRRLGYQLVDWIADYREGLERLPVMSQVKPGEIRAAFPDHPPLHGGRVAQALAALERDVMPGITHWNHPSFFAYFPSNTSYSSILGDLAASGLGAQGMSWQTSPAATEVEEVVMDWLRQMVGLSTAFTGVIHDTASTATFTALLCAREKVSDYAQNTEGLQSGEAPLVVYATDQGHSSIEKAALLAGFGRSFLRLIPTDENHAVRLDLLQAAIGKDIEIGLRPCALVAAIGTTGTTALDPLPALADLAERHGMWLHVDAALAGTAMVLPECRWMWEGIERADSLVFNPHKWMGVGFDLSAYYVRDPQHLIRVMSTNPSYLRTAQDGQVSNFRDWHIQLGRRFRALKLWFYLMDVGVEGLQARIRRDLDNAQWLKDQVDAAPDWERLAPVPLQTVCLRHLKPGLDEASLTAHNLEIARRINEGGKAYLTPALLKGRQMLRVSIGAEATERRHVEAVWEALQLAAN</sequence>